<dbReference type="OrthoDB" id="7784409at2"/>
<dbReference type="InterPro" id="IPR007452">
    <property type="entry name" value="TamB_C"/>
</dbReference>
<proteinExistence type="predicted"/>
<keyword evidence="4 5" id="KW-0472">Membrane</keyword>
<dbReference type="GO" id="GO:0005886">
    <property type="term" value="C:plasma membrane"/>
    <property type="evidence" value="ECO:0007669"/>
    <property type="project" value="InterPro"/>
</dbReference>
<dbReference type="Proteomes" id="UP000094487">
    <property type="component" value="Unassembled WGS sequence"/>
</dbReference>
<comment type="subcellular location">
    <subcellularLocation>
        <location evidence="1">Membrane</location>
        <topology evidence="1">Single-pass membrane protein</topology>
    </subcellularLocation>
</comment>
<feature type="domain" description="Translocation and assembly module TamB C-terminal" evidence="6">
    <location>
        <begin position="1063"/>
        <end position="1405"/>
    </location>
</feature>
<gene>
    <name evidence="7" type="ORF">BFL28_03245</name>
</gene>
<dbReference type="GO" id="GO:0009306">
    <property type="term" value="P:protein secretion"/>
    <property type="evidence" value="ECO:0007669"/>
    <property type="project" value="InterPro"/>
</dbReference>
<dbReference type="EMBL" id="MDDS01000035">
    <property type="protein sequence ID" value="ODP37248.1"/>
    <property type="molecule type" value="Genomic_DNA"/>
</dbReference>
<evidence type="ECO:0000256" key="3">
    <source>
        <dbReference type="ARBA" id="ARBA00022989"/>
    </source>
</evidence>
<sequence length="1405" mass="146811">MAEDIQPDTAPAPADDDVVIVRRPLWQRVAKWVLIALAGLAALLLLAIAGLNTSPGKRFVVDQLGKFSTATGLNIKVGRIEGSIYGAMVLRDVRISDPKGVFATSPQIAVDWRPFAFLSNHVDVRSATSPLVTVRRLPEFTPGDPDAPLLPDLDIDIGRLSIDRLVLEPPVAGERYGATLAGEADIADRRARVILNGRTLGANGGDRLALVLDAVPEANKLDLRADLNAPAGGLVAGMAGLEQPLVARVSGRGSWDNWRGRAIGTLGGAPLADLGITARKGTFALRGTTQPGLILKGPVERLATPNMQVALDATLDQRRADTRLRLRSNALALTTTGVLDLGKSAFDQFRVEAMLLTPGAIAPNLNGRSVIGAVALNGPWATPTVDYKVQAASLGFGETRLERVYAEGLATVNADRILVPIRARAARVSGLNAAAGGLLTNVTLSGDLAITGPQILSENLRIRSDRIDATAIIAANVSTGRYTGALKGRVNDYTIDGIGIVNLTTDADLYAAPGGGWGIKGRIVGRSSRLFNSGVRDFLGGNAIMRVSVALDPSGIINFSDLKLAAPRFKVLRGSGRYDPAGALLLNADAYSNDYGPLFARVSGSLTAPVVNLRAPRPGLGVGLADLNARIIGRGDAYAVTATGGTSYGPFSADVLVRTGRQLAIDINKARFAGTDITGRVVQTAAGPFAGELRFAGSGLAGNVALSAAGRYQQAVVRATANNAQIPGDMELTIGRAVIDATAILYDDAPAITGQAQIANLRSGDFVLARARAKVDYRGGRGSAQAFAEGSSGVPFRVAANARFAPDQWLLALAGRSNGIDFKTAQPARIQIAKDSYRLQPTRIDFSQGSMRLAGSWGDGLVMQARLDKLDLSVANALSPGIGLGGTATGALDFRQPSGQSFPRAIARLNIAGFTRSSLAGVSTPVDVAFVGRLLPDGGDARALIKRGPTTIGRMVATLQPLGPGAGSWTTRLLAAPLAGGIRYNGPSAVLFSLVGFADQTVTGPVAIAADFSGQVRSPRVAGIVRGTNLVYENETWGTRLSQMKVEGRFDMDSLEISEMEAVAGNGRVTAAGTIGLSADQGFPIDLTARFRNARLARSEALGATATGQLRITNGPDGGAIQGRIIIPDARYQIIRQGAAEVPELTGVYRKSELTSDGKRPTRKPAGGVWKLDISVVADNRLFVSGMGLESEWEARMQVSGTSAAPVVTGEARVVRGTYSFASRRFELTRGIVQFEGGALSDPSIDIAASTTAEGVTAIINITGTGQQPRIAFTSTPTLPQDEVLSRLLFGSSVTNLSATEAIQLASALNGLRATGGGLNPLGQIRSATGIDRLRILGEDEASGRGMALSAGKYLTDDIYVEIITDARGFTAVQLEIALTRALSLLSQTGSFGGSSAGIKYSKDY</sequence>
<reference evidence="7 8" key="1">
    <citation type="submission" date="2016-08" db="EMBL/GenBank/DDBJ databases">
        <title>Draft genome of the agarase producing Sphingomonas sp. MCT13.</title>
        <authorList>
            <person name="D'Andrea M.M."/>
            <person name="Rossolini G.M."/>
            <person name="Thaller M.C."/>
        </authorList>
    </citation>
    <scope>NUCLEOTIDE SEQUENCE [LARGE SCALE GENOMIC DNA]</scope>
    <source>
        <strain evidence="7 8">MCT13</strain>
    </source>
</reference>
<dbReference type="PANTHER" id="PTHR36985">
    <property type="entry name" value="TRANSLOCATION AND ASSEMBLY MODULE SUBUNIT TAMB"/>
    <property type="match status" value="1"/>
</dbReference>
<accession>A0A1E3LU21</accession>
<feature type="transmembrane region" description="Helical" evidence="5">
    <location>
        <begin position="32"/>
        <end position="51"/>
    </location>
</feature>
<dbReference type="Pfam" id="PF04357">
    <property type="entry name" value="TamB"/>
    <property type="match status" value="1"/>
</dbReference>
<dbReference type="RefSeq" id="WP_069321058.1">
    <property type="nucleotide sequence ID" value="NZ_MDDS01000035.1"/>
</dbReference>
<evidence type="ECO:0000256" key="2">
    <source>
        <dbReference type="ARBA" id="ARBA00022692"/>
    </source>
</evidence>
<dbReference type="PANTHER" id="PTHR36985:SF1">
    <property type="entry name" value="TRANSLOCATION AND ASSEMBLY MODULE SUBUNIT TAMB"/>
    <property type="match status" value="1"/>
</dbReference>
<comment type="caution">
    <text evidence="7">The sequence shown here is derived from an EMBL/GenBank/DDBJ whole genome shotgun (WGS) entry which is preliminary data.</text>
</comment>
<evidence type="ECO:0000313" key="8">
    <source>
        <dbReference type="Proteomes" id="UP000094487"/>
    </source>
</evidence>
<evidence type="ECO:0000256" key="5">
    <source>
        <dbReference type="SAM" id="Phobius"/>
    </source>
</evidence>
<evidence type="ECO:0000313" key="7">
    <source>
        <dbReference type="EMBL" id="ODP37248.1"/>
    </source>
</evidence>
<keyword evidence="8" id="KW-1185">Reference proteome</keyword>
<evidence type="ECO:0000259" key="6">
    <source>
        <dbReference type="Pfam" id="PF04357"/>
    </source>
</evidence>
<evidence type="ECO:0000256" key="4">
    <source>
        <dbReference type="ARBA" id="ARBA00023136"/>
    </source>
</evidence>
<keyword evidence="2 5" id="KW-0812">Transmembrane</keyword>
<name>A0A1E3LU21_9SPHN</name>
<keyword evidence="3 5" id="KW-1133">Transmembrane helix</keyword>
<protein>
    <recommendedName>
        <fullName evidence="6">Translocation and assembly module TamB C-terminal domain-containing protein</fullName>
    </recommendedName>
</protein>
<evidence type="ECO:0000256" key="1">
    <source>
        <dbReference type="ARBA" id="ARBA00004167"/>
    </source>
</evidence>
<dbReference type="STRING" id="1888892.BFL28_03245"/>
<dbReference type="GO" id="GO:0097347">
    <property type="term" value="C:TAM protein secretion complex"/>
    <property type="evidence" value="ECO:0007669"/>
    <property type="project" value="TreeGrafter"/>
</dbReference>
<organism evidence="7 8">
    <name type="scientific">Sphingomonas turrisvirgatae</name>
    <dbReference type="NCBI Taxonomy" id="1888892"/>
    <lineage>
        <taxon>Bacteria</taxon>
        <taxon>Pseudomonadati</taxon>
        <taxon>Pseudomonadota</taxon>
        <taxon>Alphaproteobacteria</taxon>
        <taxon>Sphingomonadales</taxon>
        <taxon>Sphingomonadaceae</taxon>
        <taxon>Sphingomonas</taxon>
    </lineage>
</organism>